<sequence length="171" mass="19243">MVRELMDEFLQVPEAERPDWEAYVDKLDAKDYQSVDSIEAEIRQSILKTLVDSTEGDGAEPETLATPLAVYTGTYENPGYHEFVLEAKEGKLFVNAEDRSFGFTGVFTHVASQTMFTLRITESKQIWGGQDMTAIKAEFKLKDGKVSMLGLAMEPDMEGTDEEMIWLTPIT</sequence>
<keyword evidence="2" id="KW-1185">Reference proteome</keyword>
<organism evidence="1 2">
    <name type="scientific">Zarea fungicola</name>
    <dbReference type="NCBI Taxonomy" id="93591"/>
    <lineage>
        <taxon>Eukaryota</taxon>
        <taxon>Fungi</taxon>
        <taxon>Dikarya</taxon>
        <taxon>Ascomycota</taxon>
        <taxon>Pezizomycotina</taxon>
        <taxon>Sordariomycetes</taxon>
        <taxon>Hypocreomycetidae</taxon>
        <taxon>Hypocreales</taxon>
        <taxon>Cordycipitaceae</taxon>
        <taxon>Zarea</taxon>
    </lineage>
</organism>
<gene>
    <name evidence="1" type="ORF">NQ176_g9950</name>
</gene>
<dbReference type="Proteomes" id="UP001143910">
    <property type="component" value="Unassembled WGS sequence"/>
</dbReference>
<dbReference type="EMBL" id="JANJQO010002493">
    <property type="protein sequence ID" value="KAJ2966846.1"/>
    <property type="molecule type" value="Genomic_DNA"/>
</dbReference>
<accession>A0ACC1MKH9</accession>
<evidence type="ECO:0000313" key="1">
    <source>
        <dbReference type="EMBL" id="KAJ2966846.1"/>
    </source>
</evidence>
<protein>
    <submittedName>
        <fullName evidence="1">Uncharacterized protein</fullName>
    </submittedName>
</protein>
<comment type="caution">
    <text evidence="1">The sequence shown here is derived from an EMBL/GenBank/DDBJ whole genome shotgun (WGS) entry which is preliminary data.</text>
</comment>
<evidence type="ECO:0000313" key="2">
    <source>
        <dbReference type="Proteomes" id="UP001143910"/>
    </source>
</evidence>
<name>A0ACC1MKH9_9HYPO</name>
<reference evidence="1" key="1">
    <citation type="submission" date="2022-08" db="EMBL/GenBank/DDBJ databases">
        <title>Genome Sequence of Lecanicillium fungicola.</title>
        <authorList>
            <person name="Buettner E."/>
        </authorList>
    </citation>
    <scope>NUCLEOTIDE SEQUENCE</scope>
    <source>
        <strain evidence="1">Babe33</strain>
    </source>
</reference>
<proteinExistence type="predicted"/>